<accession>A0AC61MTR6</accession>
<name>A0AC61MTR6_9FIRM</name>
<evidence type="ECO:0000313" key="1">
    <source>
        <dbReference type="EMBL" id="QQK08234.1"/>
    </source>
</evidence>
<reference evidence="1 2" key="1">
    <citation type="journal article" date="2022" name="Int. J. Syst. Evol. Microbiol.">
        <title>Miniphocaeibacter halophilus sp. nov., an ammonium-tolerant acetate-producing bacterium isolated from a biogas system.</title>
        <authorList>
            <person name="Schnurer A."/>
            <person name="Singh A."/>
            <person name="Bi S."/>
            <person name="Qiao W."/>
            <person name="Westerholm M."/>
        </authorList>
    </citation>
    <scope>NUCLEOTIDE SEQUENCE [LARGE SCALE GENOMIC DNA]</scope>
    <source>
        <strain evidence="1 2">AMB_01</strain>
    </source>
</reference>
<proteinExistence type="predicted"/>
<organism evidence="1 2">
    <name type="scientific">Miniphocaeibacter halophilus</name>
    <dbReference type="NCBI Taxonomy" id="2931922"/>
    <lineage>
        <taxon>Bacteria</taxon>
        <taxon>Bacillati</taxon>
        <taxon>Bacillota</taxon>
        <taxon>Tissierellia</taxon>
        <taxon>Tissierellales</taxon>
        <taxon>Peptoniphilaceae</taxon>
        <taxon>Miniphocaeibacter</taxon>
    </lineage>
</organism>
<evidence type="ECO:0000313" key="2">
    <source>
        <dbReference type="Proteomes" id="UP000595814"/>
    </source>
</evidence>
<sequence>MESLLKRQTKEYFKYLLIISIIAVITTVVFSSIMFFIGDIKIGLNKEVIKIAIGGSLPLLKIYILFITVGLAIEYVVSVKLHLITGYSRKSIFNVNIVMILIMLLIGCLIIATISSFGFKFDDGNLIYHSMDLNIFFNSFVEIFLQLLFLTLTASFIAISFKKNIVLGFIVLIFGLLPLKFVGLIDIDTAVENMLSGRDVLLKEHIFYLVFSLVSLIGYKEVLRRF</sequence>
<dbReference type="EMBL" id="CP066744">
    <property type="protein sequence ID" value="QQK08234.1"/>
    <property type="molecule type" value="Genomic_DNA"/>
</dbReference>
<dbReference type="Proteomes" id="UP000595814">
    <property type="component" value="Chromosome"/>
</dbReference>
<keyword evidence="2" id="KW-1185">Reference proteome</keyword>
<gene>
    <name evidence="1" type="ORF">JFY71_01465</name>
</gene>
<protein>
    <submittedName>
        <fullName evidence="1">Uncharacterized protein</fullName>
    </submittedName>
</protein>